<organism evidence="2 3">
    <name type="scientific">Nocardioides panaciterrulae</name>
    <dbReference type="NCBI Taxonomy" id="661492"/>
    <lineage>
        <taxon>Bacteria</taxon>
        <taxon>Bacillati</taxon>
        <taxon>Actinomycetota</taxon>
        <taxon>Actinomycetes</taxon>
        <taxon>Propionibacteriales</taxon>
        <taxon>Nocardioidaceae</taxon>
        <taxon>Nocardioides</taxon>
    </lineage>
</organism>
<sequence length="115" mass="12314">MGEDELERSELEAVLQTRHELGASYDAALVDSFAERIEREVQRRATDRFMSAGRPGQLQHAAGGRQLALGIVSVVAAVPISIPLGLTDHLPALLVSWAGLVGVNLAHALQARPRA</sequence>
<proteinExistence type="predicted"/>
<evidence type="ECO:0000313" key="3">
    <source>
        <dbReference type="Proteomes" id="UP000535511"/>
    </source>
</evidence>
<dbReference type="RefSeq" id="WP_179663546.1">
    <property type="nucleotide sequence ID" value="NZ_JACCBG010000001.1"/>
</dbReference>
<keyword evidence="3" id="KW-1185">Reference proteome</keyword>
<name>A0A7Y9JC35_9ACTN</name>
<keyword evidence="1" id="KW-1133">Transmembrane helix</keyword>
<dbReference type="Proteomes" id="UP000535511">
    <property type="component" value="Unassembled WGS sequence"/>
</dbReference>
<keyword evidence="1" id="KW-0812">Transmembrane</keyword>
<comment type="caution">
    <text evidence="2">The sequence shown here is derived from an EMBL/GenBank/DDBJ whole genome shotgun (WGS) entry which is preliminary data.</text>
</comment>
<dbReference type="EMBL" id="JACCBG010000001">
    <property type="protein sequence ID" value="NYD41859.1"/>
    <property type="molecule type" value="Genomic_DNA"/>
</dbReference>
<keyword evidence="1" id="KW-0472">Membrane</keyword>
<feature type="transmembrane region" description="Helical" evidence="1">
    <location>
        <begin position="92"/>
        <end position="109"/>
    </location>
</feature>
<protein>
    <recommendedName>
        <fullName evidence="4">Integral membrane protein</fullName>
    </recommendedName>
</protein>
<evidence type="ECO:0008006" key="4">
    <source>
        <dbReference type="Google" id="ProtNLM"/>
    </source>
</evidence>
<reference evidence="2 3" key="1">
    <citation type="submission" date="2020-07" db="EMBL/GenBank/DDBJ databases">
        <title>Sequencing the genomes of 1000 actinobacteria strains.</title>
        <authorList>
            <person name="Klenk H.-P."/>
        </authorList>
    </citation>
    <scope>NUCLEOTIDE SEQUENCE [LARGE SCALE GENOMIC DNA]</scope>
    <source>
        <strain evidence="2 3">DSM 21350</strain>
    </source>
</reference>
<evidence type="ECO:0000313" key="2">
    <source>
        <dbReference type="EMBL" id="NYD41859.1"/>
    </source>
</evidence>
<accession>A0A7Y9JC35</accession>
<gene>
    <name evidence="2" type="ORF">BJZ21_001942</name>
</gene>
<feature type="transmembrane region" description="Helical" evidence="1">
    <location>
        <begin position="67"/>
        <end position="86"/>
    </location>
</feature>
<evidence type="ECO:0000256" key="1">
    <source>
        <dbReference type="SAM" id="Phobius"/>
    </source>
</evidence>
<dbReference type="AlphaFoldDB" id="A0A7Y9JC35"/>